<organism evidence="9 10">
    <name type="scientific">Blepharisma stoltei</name>
    <dbReference type="NCBI Taxonomy" id="1481888"/>
    <lineage>
        <taxon>Eukaryota</taxon>
        <taxon>Sar</taxon>
        <taxon>Alveolata</taxon>
        <taxon>Ciliophora</taxon>
        <taxon>Postciliodesmatophora</taxon>
        <taxon>Heterotrichea</taxon>
        <taxon>Heterotrichida</taxon>
        <taxon>Blepharismidae</taxon>
        <taxon>Blepharisma</taxon>
    </lineage>
</organism>
<keyword evidence="10" id="KW-1185">Reference proteome</keyword>
<evidence type="ECO:0000259" key="8">
    <source>
        <dbReference type="PROSITE" id="PS50157"/>
    </source>
</evidence>
<keyword evidence="5" id="KW-0862">Zinc</keyword>
<reference evidence="9" key="1">
    <citation type="submission" date="2021-09" db="EMBL/GenBank/DDBJ databases">
        <authorList>
            <consortium name="AG Swart"/>
            <person name="Singh M."/>
            <person name="Singh A."/>
            <person name="Seah K."/>
            <person name="Emmerich C."/>
        </authorList>
    </citation>
    <scope>NUCLEOTIDE SEQUENCE</scope>
    <source>
        <strain evidence="9">ATCC30299</strain>
    </source>
</reference>
<proteinExistence type="predicted"/>
<dbReference type="GO" id="GO:0008270">
    <property type="term" value="F:zinc ion binding"/>
    <property type="evidence" value="ECO:0007669"/>
    <property type="project" value="UniProtKB-KW"/>
</dbReference>
<dbReference type="PANTHER" id="PTHR24376:SF235">
    <property type="entry name" value="C2H2-TYPE DOMAIN-CONTAINING PROTEIN"/>
    <property type="match status" value="1"/>
</dbReference>
<dbReference type="PROSITE" id="PS00028">
    <property type="entry name" value="ZINC_FINGER_C2H2_1"/>
    <property type="match status" value="2"/>
</dbReference>
<gene>
    <name evidence="9" type="ORF">BSTOLATCC_MIC52277</name>
</gene>
<evidence type="ECO:0000256" key="1">
    <source>
        <dbReference type="ARBA" id="ARBA00004123"/>
    </source>
</evidence>
<evidence type="ECO:0000313" key="10">
    <source>
        <dbReference type="Proteomes" id="UP001162131"/>
    </source>
</evidence>
<keyword evidence="6" id="KW-0539">Nucleus</keyword>
<evidence type="ECO:0000256" key="3">
    <source>
        <dbReference type="ARBA" id="ARBA00022737"/>
    </source>
</evidence>
<dbReference type="PROSITE" id="PS50157">
    <property type="entry name" value="ZINC_FINGER_C2H2_2"/>
    <property type="match status" value="1"/>
</dbReference>
<dbReference type="SUPFAM" id="SSF57667">
    <property type="entry name" value="beta-beta-alpha zinc fingers"/>
    <property type="match status" value="2"/>
</dbReference>
<keyword evidence="4 7" id="KW-0863">Zinc-finger</keyword>
<dbReference type="GO" id="GO:0001228">
    <property type="term" value="F:DNA-binding transcription activator activity, RNA polymerase II-specific"/>
    <property type="evidence" value="ECO:0007669"/>
    <property type="project" value="TreeGrafter"/>
</dbReference>
<dbReference type="Pfam" id="PF12874">
    <property type="entry name" value="zf-met"/>
    <property type="match status" value="1"/>
</dbReference>
<evidence type="ECO:0000256" key="7">
    <source>
        <dbReference type="PROSITE-ProRule" id="PRU00042"/>
    </source>
</evidence>
<sequence>MFKEALLEFPNASKSLPSVVCLSLAYNSRPKISLQCKDCNLVFRSQKDLCMHRYFTPQNEHLKPQRKLNADQAATNDSSSLEPFFCEECKIAFKSRKGKMQHLGKIHKTKYKHSRCQICNKKFRNKYAVRFHVKQVHEKSTRVKCMVCEKEFYNKYLLVDHMEKCQI</sequence>
<dbReference type="Pfam" id="PF13894">
    <property type="entry name" value="zf-C2H2_4"/>
    <property type="match status" value="1"/>
</dbReference>
<dbReference type="InterPro" id="IPR036236">
    <property type="entry name" value="Znf_C2H2_sf"/>
</dbReference>
<comment type="caution">
    <text evidence="9">The sequence shown here is derived from an EMBL/GenBank/DDBJ whole genome shotgun (WGS) entry which is preliminary data.</text>
</comment>
<dbReference type="GO" id="GO:0000978">
    <property type="term" value="F:RNA polymerase II cis-regulatory region sequence-specific DNA binding"/>
    <property type="evidence" value="ECO:0007669"/>
    <property type="project" value="TreeGrafter"/>
</dbReference>
<evidence type="ECO:0000256" key="2">
    <source>
        <dbReference type="ARBA" id="ARBA00022723"/>
    </source>
</evidence>
<feature type="domain" description="C2H2-type" evidence="8">
    <location>
        <begin position="114"/>
        <end position="142"/>
    </location>
</feature>
<accession>A0AAU9K1Y7</accession>
<dbReference type="EMBL" id="CAJZBQ010000052">
    <property type="protein sequence ID" value="CAG9330867.1"/>
    <property type="molecule type" value="Genomic_DNA"/>
</dbReference>
<comment type="subcellular location">
    <subcellularLocation>
        <location evidence="1">Nucleus</location>
    </subcellularLocation>
</comment>
<dbReference type="Pfam" id="PF00096">
    <property type="entry name" value="zf-C2H2"/>
    <property type="match status" value="2"/>
</dbReference>
<name>A0AAU9K1Y7_9CILI</name>
<evidence type="ECO:0000313" key="9">
    <source>
        <dbReference type="EMBL" id="CAG9330867.1"/>
    </source>
</evidence>
<keyword evidence="3" id="KW-0677">Repeat</keyword>
<dbReference type="SMART" id="SM00355">
    <property type="entry name" value="ZnF_C2H2"/>
    <property type="match status" value="4"/>
</dbReference>
<dbReference type="GO" id="GO:0005634">
    <property type="term" value="C:nucleus"/>
    <property type="evidence" value="ECO:0007669"/>
    <property type="project" value="UniProtKB-SubCell"/>
</dbReference>
<dbReference type="PANTHER" id="PTHR24376">
    <property type="entry name" value="ZINC FINGER PROTEIN"/>
    <property type="match status" value="1"/>
</dbReference>
<keyword evidence="2" id="KW-0479">Metal-binding</keyword>
<dbReference type="Proteomes" id="UP001162131">
    <property type="component" value="Unassembled WGS sequence"/>
</dbReference>
<dbReference type="AlphaFoldDB" id="A0AAU9K1Y7"/>
<dbReference type="InterPro" id="IPR013087">
    <property type="entry name" value="Znf_C2H2_type"/>
</dbReference>
<dbReference type="Gene3D" id="3.30.160.60">
    <property type="entry name" value="Classic Zinc Finger"/>
    <property type="match status" value="1"/>
</dbReference>
<evidence type="ECO:0000256" key="5">
    <source>
        <dbReference type="ARBA" id="ARBA00022833"/>
    </source>
</evidence>
<evidence type="ECO:0000256" key="6">
    <source>
        <dbReference type="ARBA" id="ARBA00023242"/>
    </source>
</evidence>
<protein>
    <recommendedName>
        <fullName evidence="8">C2H2-type domain-containing protein</fullName>
    </recommendedName>
</protein>
<evidence type="ECO:0000256" key="4">
    <source>
        <dbReference type="ARBA" id="ARBA00022771"/>
    </source>
</evidence>